<keyword evidence="2" id="KW-0677">Repeat</keyword>
<dbReference type="PANTHER" id="PTHR24393">
    <property type="entry name" value="ZINC FINGER PROTEIN"/>
    <property type="match status" value="1"/>
</dbReference>
<feature type="domain" description="C2H2-type" evidence="8">
    <location>
        <begin position="226"/>
        <end position="248"/>
    </location>
</feature>
<feature type="domain" description="C2H2-type" evidence="8">
    <location>
        <begin position="308"/>
        <end position="331"/>
    </location>
</feature>
<keyword evidence="5" id="KW-0539">Nucleus</keyword>
<evidence type="ECO:0000256" key="1">
    <source>
        <dbReference type="ARBA" id="ARBA00022723"/>
    </source>
</evidence>
<dbReference type="GO" id="GO:0008270">
    <property type="term" value="F:zinc ion binding"/>
    <property type="evidence" value="ECO:0007669"/>
    <property type="project" value="UniProtKB-UniRule"/>
</dbReference>
<feature type="domain" description="C2H2-type" evidence="8">
    <location>
        <begin position="337"/>
        <end position="364"/>
    </location>
</feature>
<keyword evidence="4 7" id="KW-0862">Zinc</keyword>
<gene>
    <name evidence="10" type="primary">jg10463</name>
    <name evidence="10" type="ORF">PAEG_LOCUS12883</name>
</gene>
<accession>A0A8S4RHN4</accession>
<dbReference type="PROSITE" id="PS50157">
    <property type="entry name" value="ZINC_FINGER_C2H2_2"/>
    <property type="match status" value="7"/>
</dbReference>
<evidence type="ECO:0000256" key="2">
    <source>
        <dbReference type="ARBA" id="ARBA00022737"/>
    </source>
</evidence>
<feature type="domain" description="C2H2-type" evidence="8">
    <location>
        <begin position="198"/>
        <end position="226"/>
    </location>
</feature>
<evidence type="ECO:0000259" key="9">
    <source>
        <dbReference type="PROSITE" id="PS51915"/>
    </source>
</evidence>
<sequence length="508" mass="58955">METFDQCTLSALEFLCGENNKLCRLCLSVIKSEEGAISLVNSVQIETTYCRDSLSYNAILAKLGIREEPLLPQVVCSNCSTILINSYLFQRLTEFTNKKWNIILKGLDDTLTQSDKLNLKNMKSAFAIIDKTDLFASHQKCTAKSKQKTVVNLNKIIKSYNNKKMKENDEFVCEECGKTFKANFLLMKHMRFHNKETHQCTYCTKVFSMQSYLEMHAERVHYPKKLKCEKCLKKFSTKRFLKHHLRTHHVPIKCNECKIELPSRKALKFHLDHHKVNTCPYCNKGYTNIKYFKLHKKYCGKIGNVASYTCDICKKNYQAKNGLKSHMKTAHGFGEVLSCKWCNKKFDVISRLNDHIVKHTKEKKFHCEKCGGKFVSSKSLTNHIRLHTGERPYPCNLCDESFLSASRRLEHQKRKHFEPAHKCSLCDAKFVTLHEKRKHLKRHFKPSSKLYITESDIVPPPTRLIIYPIRILGQIPKRRKLEVLNLTKDLRVGRTKITIVGLPTSQLA</sequence>
<keyword evidence="11" id="KW-1185">Reference proteome</keyword>
<feature type="domain" description="C2H2-type" evidence="8">
    <location>
        <begin position="393"/>
        <end position="416"/>
    </location>
</feature>
<feature type="binding site" evidence="7">
    <location>
        <position position="26"/>
    </location>
    <ligand>
        <name>Zn(2+)</name>
        <dbReference type="ChEBI" id="CHEBI:29105"/>
    </ligand>
</feature>
<protein>
    <submittedName>
        <fullName evidence="10">Jg10463 protein</fullName>
    </submittedName>
</protein>
<dbReference type="PANTHER" id="PTHR24393:SF136">
    <property type="entry name" value="LD28458P-RELATED"/>
    <property type="match status" value="1"/>
</dbReference>
<evidence type="ECO:0000256" key="4">
    <source>
        <dbReference type="ARBA" id="ARBA00022833"/>
    </source>
</evidence>
<feature type="binding site" evidence="7">
    <location>
        <position position="79"/>
    </location>
    <ligand>
        <name>Zn(2+)</name>
        <dbReference type="ChEBI" id="CHEBI:29105"/>
    </ligand>
</feature>
<evidence type="ECO:0000256" key="7">
    <source>
        <dbReference type="PROSITE-ProRule" id="PRU01263"/>
    </source>
</evidence>
<dbReference type="AlphaFoldDB" id="A0A8S4RHN4"/>
<dbReference type="SMART" id="SM00868">
    <property type="entry name" value="zf-AD"/>
    <property type="match status" value="1"/>
</dbReference>
<feature type="domain" description="C2H2-type" evidence="8">
    <location>
        <begin position="171"/>
        <end position="198"/>
    </location>
</feature>
<evidence type="ECO:0000256" key="6">
    <source>
        <dbReference type="PROSITE-ProRule" id="PRU00042"/>
    </source>
</evidence>
<reference evidence="10" key="1">
    <citation type="submission" date="2022-03" db="EMBL/GenBank/DDBJ databases">
        <authorList>
            <person name="Lindestad O."/>
        </authorList>
    </citation>
    <scope>NUCLEOTIDE SEQUENCE</scope>
</reference>
<keyword evidence="1 7" id="KW-0479">Metal-binding</keyword>
<dbReference type="GO" id="GO:0005634">
    <property type="term" value="C:nucleus"/>
    <property type="evidence" value="ECO:0007669"/>
    <property type="project" value="InterPro"/>
</dbReference>
<dbReference type="Proteomes" id="UP000838756">
    <property type="component" value="Unassembled WGS sequence"/>
</dbReference>
<dbReference type="EMBL" id="CAKXAJ010025115">
    <property type="protein sequence ID" value="CAH2235211.1"/>
    <property type="molecule type" value="Genomic_DNA"/>
</dbReference>
<dbReference type="InterPro" id="IPR012934">
    <property type="entry name" value="Znf_AD"/>
</dbReference>
<feature type="binding site" evidence="7">
    <location>
        <position position="23"/>
    </location>
    <ligand>
        <name>Zn(2+)</name>
        <dbReference type="ChEBI" id="CHEBI:29105"/>
    </ligand>
</feature>
<dbReference type="PROSITE" id="PS51915">
    <property type="entry name" value="ZAD"/>
    <property type="match status" value="1"/>
</dbReference>
<dbReference type="Pfam" id="PF00096">
    <property type="entry name" value="zf-C2H2"/>
    <property type="match status" value="4"/>
</dbReference>
<dbReference type="PROSITE" id="PS00028">
    <property type="entry name" value="ZINC_FINGER_C2H2_1"/>
    <property type="match status" value="8"/>
</dbReference>
<proteinExistence type="predicted"/>
<dbReference type="GO" id="GO:0001228">
    <property type="term" value="F:DNA-binding transcription activator activity, RNA polymerase II-specific"/>
    <property type="evidence" value="ECO:0007669"/>
    <property type="project" value="TreeGrafter"/>
</dbReference>
<dbReference type="GO" id="GO:0000978">
    <property type="term" value="F:RNA polymerase II cis-regulatory region sequence-specific DNA binding"/>
    <property type="evidence" value="ECO:0007669"/>
    <property type="project" value="TreeGrafter"/>
</dbReference>
<evidence type="ECO:0000313" key="10">
    <source>
        <dbReference type="EMBL" id="CAH2235211.1"/>
    </source>
</evidence>
<feature type="domain" description="ZAD" evidence="9">
    <location>
        <begin position="21"/>
        <end position="103"/>
    </location>
</feature>
<keyword evidence="3 6" id="KW-0863">Zinc-finger</keyword>
<comment type="caution">
    <text evidence="10">The sequence shown here is derived from an EMBL/GenBank/DDBJ whole genome shotgun (WGS) entry which is preliminary data.</text>
</comment>
<dbReference type="OrthoDB" id="654211at2759"/>
<dbReference type="FunFam" id="3.30.160.60:FF:000100">
    <property type="entry name" value="Zinc finger 45-like"/>
    <property type="match status" value="1"/>
</dbReference>
<feature type="binding site" evidence="7">
    <location>
        <position position="76"/>
    </location>
    <ligand>
        <name>Zn(2+)</name>
        <dbReference type="ChEBI" id="CHEBI:29105"/>
    </ligand>
</feature>
<evidence type="ECO:0000256" key="5">
    <source>
        <dbReference type="ARBA" id="ARBA00023242"/>
    </source>
</evidence>
<dbReference type="SMART" id="SM00355">
    <property type="entry name" value="ZnF_C2H2"/>
    <property type="match status" value="10"/>
</dbReference>
<evidence type="ECO:0000259" key="8">
    <source>
        <dbReference type="PROSITE" id="PS50157"/>
    </source>
</evidence>
<evidence type="ECO:0000256" key="3">
    <source>
        <dbReference type="ARBA" id="ARBA00022771"/>
    </source>
</evidence>
<organism evidence="10 11">
    <name type="scientific">Pararge aegeria aegeria</name>
    <dbReference type="NCBI Taxonomy" id="348720"/>
    <lineage>
        <taxon>Eukaryota</taxon>
        <taxon>Metazoa</taxon>
        <taxon>Ecdysozoa</taxon>
        <taxon>Arthropoda</taxon>
        <taxon>Hexapoda</taxon>
        <taxon>Insecta</taxon>
        <taxon>Pterygota</taxon>
        <taxon>Neoptera</taxon>
        <taxon>Endopterygota</taxon>
        <taxon>Lepidoptera</taxon>
        <taxon>Glossata</taxon>
        <taxon>Ditrysia</taxon>
        <taxon>Papilionoidea</taxon>
        <taxon>Nymphalidae</taxon>
        <taxon>Satyrinae</taxon>
        <taxon>Satyrini</taxon>
        <taxon>Parargina</taxon>
        <taxon>Pararge</taxon>
    </lineage>
</organism>
<evidence type="ECO:0000313" key="11">
    <source>
        <dbReference type="Proteomes" id="UP000838756"/>
    </source>
</evidence>
<dbReference type="InterPro" id="IPR036236">
    <property type="entry name" value="Znf_C2H2_sf"/>
</dbReference>
<dbReference type="InterPro" id="IPR013087">
    <property type="entry name" value="Znf_C2H2_type"/>
</dbReference>
<dbReference type="Gene3D" id="3.30.160.60">
    <property type="entry name" value="Classic Zinc Finger"/>
    <property type="match status" value="6"/>
</dbReference>
<dbReference type="SUPFAM" id="SSF57667">
    <property type="entry name" value="beta-beta-alpha zinc fingers"/>
    <property type="match status" value="5"/>
</dbReference>
<name>A0A8S4RHN4_9NEOP</name>
<feature type="domain" description="C2H2-type" evidence="8">
    <location>
        <begin position="365"/>
        <end position="392"/>
    </location>
</feature>